<evidence type="ECO:0000259" key="5">
    <source>
        <dbReference type="PROSITE" id="PS51198"/>
    </source>
</evidence>
<dbReference type="GO" id="GO:0005524">
    <property type="term" value="F:ATP binding"/>
    <property type="evidence" value="ECO:0007669"/>
    <property type="project" value="UniProtKB-KW"/>
</dbReference>
<dbReference type="GO" id="GO:0033202">
    <property type="term" value="C:DNA helicase complex"/>
    <property type="evidence" value="ECO:0007669"/>
    <property type="project" value="TreeGrafter"/>
</dbReference>
<evidence type="ECO:0000313" key="6">
    <source>
        <dbReference type="EMBL" id="GAH64726.1"/>
    </source>
</evidence>
<dbReference type="PANTHER" id="PTHR11070:SF48">
    <property type="entry name" value="ATP-DEPENDENT HELICASE_NUCLEASE SUBUNIT A"/>
    <property type="match status" value="1"/>
</dbReference>
<feature type="non-terminal residue" evidence="6">
    <location>
        <position position="273"/>
    </location>
</feature>
<keyword evidence="1" id="KW-0547">Nucleotide-binding</keyword>
<dbReference type="Gene3D" id="3.40.50.300">
    <property type="entry name" value="P-loop containing nucleotide triphosphate hydrolases"/>
    <property type="match status" value="1"/>
</dbReference>
<evidence type="ECO:0000256" key="4">
    <source>
        <dbReference type="ARBA" id="ARBA00022840"/>
    </source>
</evidence>
<evidence type="ECO:0000256" key="1">
    <source>
        <dbReference type="ARBA" id="ARBA00022741"/>
    </source>
</evidence>
<dbReference type="GO" id="GO:0000725">
    <property type="term" value="P:recombinational repair"/>
    <property type="evidence" value="ECO:0007669"/>
    <property type="project" value="TreeGrafter"/>
</dbReference>
<feature type="non-terminal residue" evidence="6">
    <location>
        <position position="1"/>
    </location>
</feature>
<evidence type="ECO:0000256" key="2">
    <source>
        <dbReference type="ARBA" id="ARBA00022801"/>
    </source>
</evidence>
<dbReference type="GO" id="GO:0005829">
    <property type="term" value="C:cytosol"/>
    <property type="evidence" value="ECO:0007669"/>
    <property type="project" value="TreeGrafter"/>
</dbReference>
<dbReference type="CDD" id="cd17932">
    <property type="entry name" value="DEXQc_UvrD"/>
    <property type="match status" value="1"/>
</dbReference>
<dbReference type="InterPro" id="IPR014016">
    <property type="entry name" value="UvrD-like_ATP-bd"/>
</dbReference>
<dbReference type="GO" id="GO:0003677">
    <property type="term" value="F:DNA binding"/>
    <property type="evidence" value="ECO:0007669"/>
    <property type="project" value="InterPro"/>
</dbReference>
<dbReference type="AlphaFoldDB" id="X1H3H7"/>
<feature type="domain" description="UvrD-like helicase ATP-binding" evidence="5">
    <location>
        <begin position="1"/>
        <end position="266"/>
    </location>
</feature>
<organism evidence="6">
    <name type="scientific">marine sediment metagenome</name>
    <dbReference type="NCBI Taxonomy" id="412755"/>
    <lineage>
        <taxon>unclassified sequences</taxon>
        <taxon>metagenomes</taxon>
        <taxon>ecological metagenomes</taxon>
    </lineage>
</organism>
<dbReference type="Pfam" id="PF00580">
    <property type="entry name" value="UvrD-helicase"/>
    <property type="match status" value="1"/>
</dbReference>
<dbReference type="EMBL" id="BARU01025293">
    <property type="protein sequence ID" value="GAH64726.1"/>
    <property type="molecule type" value="Genomic_DNA"/>
</dbReference>
<dbReference type="PANTHER" id="PTHR11070">
    <property type="entry name" value="UVRD / RECB / PCRA DNA HELICASE FAMILY MEMBER"/>
    <property type="match status" value="1"/>
</dbReference>
<dbReference type="SUPFAM" id="SSF52540">
    <property type="entry name" value="P-loop containing nucleoside triphosphate hydrolases"/>
    <property type="match status" value="1"/>
</dbReference>
<protein>
    <recommendedName>
        <fullName evidence="5">UvrD-like helicase ATP-binding domain-containing protein</fullName>
    </recommendedName>
</protein>
<dbReference type="PROSITE" id="PS51198">
    <property type="entry name" value="UVRD_HELICASE_ATP_BIND"/>
    <property type="match status" value="1"/>
</dbReference>
<reference evidence="6" key="1">
    <citation type="journal article" date="2014" name="Front. Microbiol.">
        <title>High frequency of phylogenetically diverse reductive dehalogenase-homologous genes in deep subseafloor sedimentary metagenomes.</title>
        <authorList>
            <person name="Kawai M."/>
            <person name="Futagami T."/>
            <person name="Toyoda A."/>
            <person name="Takaki Y."/>
            <person name="Nishi S."/>
            <person name="Hori S."/>
            <person name="Arai W."/>
            <person name="Tsubouchi T."/>
            <person name="Morono Y."/>
            <person name="Uchiyama I."/>
            <person name="Ito T."/>
            <person name="Fujiyama A."/>
            <person name="Inagaki F."/>
            <person name="Takami H."/>
        </authorList>
    </citation>
    <scope>NUCLEOTIDE SEQUENCE</scope>
    <source>
        <strain evidence="6">Expedition CK06-06</strain>
    </source>
</reference>
<keyword evidence="4" id="KW-0067">ATP-binding</keyword>
<keyword evidence="2" id="KW-0378">Hydrolase</keyword>
<keyword evidence="3" id="KW-0347">Helicase</keyword>
<proteinExistence type="predicted"/>
<name>X1H3H7_9ZZZZ</name>
<dbReference type="InterPro" id="IPR027417">
    <property type="entry name" value="P-loop_NTPase"/>
</dbReference>
<gene>
    <name evidence="6" type="ORF">S03H2_40769</name>
</gene>
<sequence>FASGLGEKQKQIITDKLQAILNQLQHAQQLAESEATTDQTKWLRNTHIKPVAQCIEFIKSGHWDKCTEAIRNFDKPNTYKPKGLSETIAGLLQKTAKKAVEDFKGLSRLAMVNPDYLDRLGGSVGLQTRVLVELVKKFDGLYSHAKRTLNCLDFADLEHYALRLLTEEDSTEDGPLPSETALALRQRYKYIFVDEYQDINSVQQRILRMLSPGGNILEVGDVKQSIYAFRGAQPDIFLEQLKLASAEPENAPNGLRVDLNVNFRSAKGILDFV</sequence>
<dbReference type="InterPro" id="IPR000212">
    <property type="entry name" value="DNA_helicase_UvrD/REP"/>
</dbReference>
<comment type="caution">
    <text evidence="6">The sequence shown here is derived from an EMBL/GenBank/DDBJ whole genome shotgun (WGS) entry which is preliminary data.</text>
</comment>
<accession>X1H3H7</accession>
<dbReference type="GO" id="GO:0043138">
    <property type="term" value="F:3'-5' DNA helicase activity"/>
    <property type="evidence" value="ECO:0007669"/>
    <property type="project" value="TreeGrafter"/>
</dbReference>
<dbReference type="GO" id="GO:0016787">
    <property type="term" value="F:hydrolase activity"/>
    <property type="evidence" value="ECO:0007669"/>
    <property type="project" value="UniProtKB-KW"/>
</dbReference>
<evidence type="ECO:0000256" key="3">
    <source>
        <dbReference type="ARBA" id="ARBA00022806"/>
    </source>
</evidence>